<evidence type="ECO:0000313" key="7">
    <source>
        <dbReference type="Proteomes" id="UP000282613"/>
    </source>
</evidence>
<feature type="transmembrane region" description="Helical" evidence="5">
    <location>
        <begin position="7"/>
        <end position="32"/>
    </location>
</feature>
<reference evidence="8" key="1">
    <citation type="submission" date="2017-02" db="UniProtKB">
        <authorList>
            <consortium name="WormBaseParasite"/>
        </authorList>
    </citation>
    <scope>IDENTIFICATION</scope>
</reference>
<dbReference type="AlphaFoldDB" id="A0A0R3VUC1"/>
<comment type="subcellular location">
    <subcellularLocation>
        <location evidence="1">Membrane</location>
        <topology evidence="1">Multi-pass membrane protein</topology>
    </subcellularLocation>
</comment>
<evidence type="ECO:0000313" key="6">
    <source>
        <dbReference type="EMBL" id="VDK22146.1"/>
    </source>
</evidence>
<organism evidence="8">
    <name type="scientific">Taenia asiatica</name>
    <name type="common">Asian tapeworm</name>
    <dbReference type="NCBI Taxonomy" id="60517"/>
    <lineage>
        <taxon>Eukaryota</taxon>
        <taxon>Metazoa</taxon>
        <taxon>Spiralia</taxon>
        <taxon>Lophotrochozoa</taxon>
        <taxon>Platyhelminthes</taxon>
        <taxon>Cestoda</taxon>
        <taxon>Eucestoda</taxon>
        <taxon>Cyclophyllidea</taxon>
        <taxon>Taeniidae</taxon>
        <taxon>Taenia</taxon>
    </lineage>
</organism>
<dbReference type="Proteomes" id="UP000282613">
    <property type="component" value="Unassembled WGS sequence"/>
</dbReference>
<feature type="transmembrane region" description="Helical" evidence="5">
    <location>
        <begin position="136"/>
        <end position="157"/>
    </location>
</feature>
<dbReference type="EMBL" id="UYRS01000157">
    <property type="protein sequence ID" value="VDK22146.1"/>
    <property type="molecule type" value="Genomic_DNA"/>
</dbReference>
<gene>
    <name evidence="6" type="ORF">TASK_LOCUS911</name>
</gene>
<keyword evidence="4 5" id="KW-0472">Membrane</keyword>
<dbReference type="Pfam" id="PF10242">
    <property type="entry name" value="L_HMGIC_fpl"/>
    <property type="match status" value="1"/>
</dbReference>
<name>A0A0R3VUC1_TAEAS</name>
<dbReference type="InterPro" id="IPR019372">
    <property type="entry name" value="LHFPL"/>
</dbReference>
<proteinExistence type="predicted"/>
<dbReference type="OrthoDB" id="5873721at2759"/>
<dbReference type="WBParaSite" id="TASK_0000091001-mRNA-1">
    <property type="protein sequence ID" value="TASK_0000091001-mRNA-1"/>
    <property type="gene ID" value="TASK_0000091001"/>
</dbReference>
<dbReference type="STRING" id="60517.A0A0R3VUC1"/>
<protein>
    <submittedName>
        <fullName evidence="8">Lipoma HMGIC fusion partner-like 2 protein</fullName>
    </submittedName>
</protein>
<dbReference type="PANTHER" id="PTHR12489:SF16">
    <property type="entry name" value="LHFPL TETRASPAN SUBFAMILY MEMBER 6 PROTEIN-RELATED"/>
    <property type="match status" value="1"/>
</dbReference>
<feature type="transmembrane region" description="Helical" evidence="5">
    <location>
        <begin position="99"/>
        <end position="129"/>
    </location>
</feature>
<dbReference type="Gene3D" id="1.20.140.150">
    <property type="match status" value="1"/>
</dbReference>
<feature type="transmembrane region" description="Helical" evidence="5">
    <location>
        <begin position="185"/>
        <end position="206"/>
    </location>
</feature>
<sequence length="297" mass="32680">MVRIRCFWLLWSILAWISAILCTAGCLFPYWLKGTLKVTIWTPNATTRLLTSHVGLFRRCVYPTYSSTMQTTANDPGIALQSNCGHYSFADIPHFTWKIGLITLTVSCIILFFITFFLFVSGFSIFLLANSCVCKLCQFGFLVSGLLVAFTCIMYPIGWKENEEARQICGTSVNAFNIGHCEVGWAYIITIIGGTIAILSTLLPCAMPLHPAVQPRTWGKQDCVGIPNGIYLSGTTVPLLPMRSTATPTEQSSLNQGSFGRKTSSVQGMVAMTSSTYVSTPEFRVLIPTTSVIVQPH</sequence>
<evidence type="ECO:0000256" key="1">
    <source>
        <dbReference type="ARBA" id="ARBA00004141"/>
    </source>
</evidence>
<keyword evidence="7" id="KW-1185">Reference proteome</keyword>
<dbReference type="GO" id="GO:0016020">
    <property type="term" value="C:membrane"/>
    <property type="evidence" value="ECO:0007669"/>
    <property type="project" value="UniProtKB-SubCell"/>
</dbReference>
<accession>A0A0R3VUC1</accession>
<keyword evidence="3 5" id="KW-1133">Transmembrane helix</keyword>
<evidence type="ECO:0000256" key="2">
    <source>
        <dbReference type="ARBA" id="ARBA00022692"/>
    </source>
</evidence>
<keyword evidence="2 5" id="KW-0812">Transmembrane</keyword>
<reference evidence="6 7" key="2">
    <citation type="submission" date="2018-11" db="EMBL/GenBank/DDBJ databases">
        <authorList>
            <consortium name="Pathogen Informatics"/>
        </authorList>
    </citation>
    <scope>NUCLEOTIDE SEQUENCE [LARGE SCALE GENOMIC DNA]</scope>
</reference>
<dbReference type="PANTHER" id="PTHR12489">
    <property type="entry name" value="LIPOMA HMGIC FUSION PARTNER-LIKE PROTEIN"/>
    <property type="match status" value="1"/>
</dbReference>
<evidence type="ECO:0000313" key="8">
    <source>
        <dbReference type="WBParaSite" id="TASK_0000091001-mRNA-1"/>
    </source>
</evidence>
<evidence type="ECO:0000256" key="3">
    <source>
        <dbReference type="ARBA" id="ARBA00022989"/>
    </source>
</evidence>
<evidence type="ECO:0000256" key="4">
    <source>
        <dbReference type="ARBA" id="ARBA00023136"/>
    </source>
</evidence>
<evidence type="ECO:0000256" key="5">
    <source>
        <dbReference type="SAM" id="Phobius"/>
    </source>
</evidence>